<accession>A0AAP9J7Q9</accession>
<reference evidence="1 2" key="1">
    <citation type="journal article" date="2017" name="Genome Announc.">
        <title>Draft Genome Sequence of Agrobacterium tumefaciens Biovar 1 Strain 186, Isolated from Walnut.</title>
        <authorList>
            <person name="Poret-Peterson A.T."/>
            <person name="Bhatnagar S."/>
            <person name="McClean A.E."/>
            <person name="Kluepfel D.A."/>
        </authorList>
    </citation>
    <scope>NUCLEOTIDE SEQUENCE [LARGE SCALE GENOMIC DNA]</scope>
    <source>
        <strain evidence="1 2">186</strain>
    </source>
</reference>
<protein>
    <recommendedName>
        <fullName evidence="3">Deacetylase sirtuin-type domain-containing protein</fullName>
    </recommendedName>
</protein>
<dbReference type="Pfam" id="PF13289">
    <property type="entry name" value="SIR2_2"/>
    <property type="match status" value="1"/>
</dbReference>
<evidence type="ECO:0000313" key="2">
    <source>
        <dbReference type="Proteomes" id="UP000222296"/>
    </source>
</evidence>
<proteinExistence type="predicted"/>
<organism evidence="1 2">
    <name type="scientific">Agrobacterium tumefaciens</name>
    <dbReference type="NCBI Taxonomy" id="358"/>
    <lineage>
        <taxon>Bacteria</taxon>
        <taxon>Pseudomonadati</taxon>
        <taxon>Pseudomonadota</taxon>
        <taxon>Alphaproteobacteria</taxon>
        <taxon>Hyphomicrobiales</taxon>
        <taxon>Rhizobiaceae</taxon>
        <taxon>Rhizobium/Agrobacterium group</taxon>
        <taxon>Agrobacterium</taxon>
        <taxon>Agrobacterium tumefaciens complex</taxon>
    </lineage>
</organism>
<dbReference type="InterPro" id="IPR029035">
    <property type="entry name" value="DHS-like_NAD/FAD-binding_dom"/>
</dbReference>
<evidence type="ECO:0008006" key="3">
    <source>
        <dbReference type="Google" id="ProtNLM"/>
    </source>
</evidence>
<dbReference type="EMBL" id="CP042275">
    <property type="protein sequence ID" value="QDY95522.2"/>
    <property type="molecule type" value="Genomic_DNA"/>
</dbReference>
<dbReference type="RefSeq" id="WP_163117973.1">
    <property type="nucleotide sequence ID" value="NZ_CP042275.2"/>
</dbReference>
<dbReference type="SUPFAM" id="SSF52467">
    <property type="entry name" value="DHS-like NAD/FAD-binding domain"/>
    <property type="match status" value="1"/>
</dbReference>
<dbReference type="AlphaFoldDB" id="A0AAP9J7Q9"/>
<evidence type="ECO:0000313" key="1">
    <source>
        <dbReference type="EMBL" id="QDY95522.2"/>
    </source>
</evidence>
<dbReference type="Proteomes" id="UP000222296">
    <property type="component" value="Chromosome Linear"/>
</dbReference>
<dbReference type="Gene3D" id="3.40.50.1220">
    <property type="entry name" value="TPP-binding domain"/>
    <property type="match status" value="1"/>
</dbReference>
<sequence>MVMITDRKALSNQFSTVKKQGNRLKKTSRELMAVAAKTAVEDRVVQLGPGLSLIPERLLLAHARGEVLFICGAGISRPAGLPDFRQLVLDVYAQLDASTYSVLNGLPPRACNEWQANYAGLTDQQAAEVKRFISGDYDVVLGMLERRLDDQTRGDSQVRRTVTAILRSGSANPAAIHKALIALADRGGAKAIVTTNFDLLLQIAAKRLRSPVETYSLGSIPRPSRNSEFSGVLHIHGMLDKNPERTSELVLSDQDFGEFYLRRRVVPDFIYDAARLYHLVLVGYSANDPPMRYLLNAVAADGNRFDDLKERFTFFGSNSPDSVALADWNGRGITPIHYDSTNNHGTLRTTLERWAALSAINGKKKVVDAELRRIVKTSRSVASDSDRDLFDHFFRRSNTSERVRLSALVSDLKAEIDWLDAVVDVCAEAERGRRP</sequence>
<name>A0AAP9J7Q9_AGRTU</name>
<gene>
    <name evidence="1" type="ORF">CG010_014930</name>
</gene>